<dbReference type="InterPro" id="IPR023631">
    <property type="entry name" value="Amidase_dom"/>
</dbReference>
<dbReference type="PANTHER" id="PTHR11895">
    <property type="entry name" value="TRANSAMIDASE"/>
    <property type="match status" value="1"/>
</dbReference>
<evidence type="ECO:0000259" key="2">
    <source>
        <dbReference type="Pfam" id="PF01425"/>
    </source>
</evidence>
<dbReference type="SUPFAM" id="SSF75304">
    <property type="entry name" value="Amidase signature (AS) enzymes"/>
    <property type="match status" value="1"/>
</dbReference>
<name>A0A6P4XL35_BRABE</name>
<comment type="similarity">
    <text evidence="1">Belongs to the amidase family.</text>
</comment>
<dbReference type="RefSeq" id="XP_019617275.1">
    <property type="nucleotide sequence ID" value="XM_019761716.1"/>
</dbReference>
<protein>
    <submittedName>
        <fullName evidence="4">Fatty acid amide hydrolase-like</fullName>
    </submittedName>
</protein>
<gene>
    <name evidence="4" type="primary">LOC109464677</name>
</gene>
<accession>A0A6P4XL35</accession>
<dbReference type="InterPro" id="IPR000120">
    <property type="entry name" value="Amidase"/>
</dbReference>
<dbReference type="OrthoDB" id="421993at2759"/>
<dbReference type="GO" id="GO:0003824">
    <property type="term" value="F:catalytic activity"/>
    <property type="evidence" value="ECO:0007669"/>
    <property type="project" value="InterPro"/>
</dbReference>
<proteinExistence type="inferred from homology"/>
<organism evidence="3 4">
    <name type="scientific">Branchiostoma belcheri</name>
    <name type="common">Amphioxus</name>
    <dbReference type="NCBI Taxonomy" id="7741"/>
    <lineage>
        <taxon>Eukaryota</taxon>
        <taxon>Metazoa</taxon>
        <taxon>Chordata</taxon>
        <taxon>Cephalochordata</taxon>
        <taxon>Leptocardii</taxon>
        <taxon>Amphioxiformes</taxon>
        <taxon>Branchiostomatidae</taxon>
        <taxon>Branchiostoma</taxon>
    </lineage>
</organism>
<evidence type="ECO:0000313" key="3">
    <source>
        <dbReference type="Proteomes" id="UP000515135"/>
    </source>
</evidence>
<keyword evidence="3" id="KW-1185">Reference proteome</keyword>
<dbReference type="InterPro" id="IPR020556">
    <property type="entry name" value="Amidase_CS"/>
</dbReference>
<dbReference type="GeneID" id="109464677"/>
<sequence>MDVGASLFLLGSSAVAVWFIFVRRVTGGPTKFQRRKTGKADPAAGYGLKPAKLPPVTGFPLKILTTLINSVFGTKILIPHAYKTSNGNLLRKIVIPEDPTMYPIMPFDGPSMPLGSKSSTDLTDLTRPRTKAQDDFHHWEVADFIQAYTSETMTPTEVAERAIKAIQDSERSKPPLRAIVQYDVAEIRKMAAASTERYRKNAPLSPLDGVPVCIKEELAVVPYYHRSGTDCLGCDTPASVDSTVAAKLREAGAVILGTANMHELGMGVTGCNPNKLHGTAKNPYNPQYFTGGSSSGSASAVGAGICPIAIGTDAGGSIRIPAALCGVVGLKGTFGRVSDHGGKLPDTPCECASILHVGPIAASVRDAAIAFALTAGPDPKYPHGLNQPIIDFENLDNTNLTGIRVGVDWRYLRHSSNCIVAACEKAIEHLERCGADIVDVQIPELEEARIAHTCIVITEMATALAESFSTMYNKLTLPTRGLLAMRETIPAYDYIQAMKQRTRTMNFLKEIFNKVDVIITPGTGALAPRTSLGALTYGRTPDTQDSAIMRFMFLGNLAGIPGITVPIGYSSSNNLPMSLQVQAGWWQESVMLRVAHAVERGTKHAKPQVHFSLLG</sequence>
<evidence type="ECO:0000256" key="1">
    <source>
        <dbReference type="ARBA" id="ARBA00009199"/>
    </source>
</evidence>
<evidence type="ECO:0000313" key="4">
    <source>
        <dbReference type="RefSeq" id="XP_019617275.1"/>
    </source>
</evidence>
<dbReference type="Gene3D" id="3.90.1300.10">
    <property type="entry name" value="Amidase signature (AS) domain"/>
    <property type="match status" value="1"/>
</dbReference>
<dbReference type="PANTHER" id="PTHR11895:SF67">
    <property type="entry name" value="AMIDASE DOMAIN-CONTAINING PROTEIN"/>
    <property type="match status" value="1"/>
</dbReference>
<dbReference type="AlphaFoldDB" id="A0A6P4XL35"/>
<dbReference type="Proteomes" id="UP000515135">
    <property type="component" value="Unplaced"/>
</dbReference>
<dbReference type="KEGG" id="bbel:109464677"/>
<dbReference type="PROSITE" id="PS00571">
    <property type="entry name" value="AMIDASES"/>
    <property type="match status" value="1"/>
</dbReference>
<feature type="domain" description="Amidase" evidence="2">
    <location>
        <begin position="166"/>
        <end position="590"/>
    </location>
</feature>
<reference evidence="4" key="1">
    <citation type="submission" date="2025-08" db="UniProtKB">
        <authorList>
            <consortium name="RefSeq"/>
        </authorList>
    </citation>
    <scope>IDENTIFICATION</scope>
    <source>
        <tissue evidence="4">Gonad</tissue>
    </source>
</reference>
<dbReference type="InterPro" id="IPR036928">
    <property type="entry name" value="AS_sf"/>
</dbReference>
<dbReference type="Pfam" id="PF01425">
    <property type="entry name" value="Amidase"/>
    <property type="match status" value="1"/>
</dbReference>